<name>A0ABQ6IAR6_9MICO</name>
<reference evidence="3" key="1">
    <citation type="journal article" date="2019" name="Int. J. Syst. Evol. Microbiol.">
        <title>The Global Catalogue of Microorganisms (GCM) 10K type strain sequencing project: providing services to taxonomists for standard genome sequencing and annotation.</title>
        <authorList>
            <consortium name="The Broad Institute Genomics Platform"/>
            <consortium name="The Broad Institute Genome Sequencing Center for Infectious Disease"/>
            <person name="Wu L."/>
            <person name="Ma J."/>
        </authorList>
    </citation>
    <scope>NUCLEOTIDE SEQUENCE [LARGE SCALE GENOMIC DNA]</scope>
    <source>
        <strain evidence="3">NBRC 112299</strain>
    </source>
</reference>
<comment type="caution">
    <text evidence="2">The sequence shown here is derived from an EMBL/GenBank/DDBJ whole genome shotgun (WGS) entry which is preliminary data.</text>
</comment>
<evidence type="ECO:0000313" key="3">
    <source>
        <dbReference type="Proteomes" id="UP001157125"/>
    </source>
</evidence>
<accession>A0ABQ6IAR6</accession>
<dbReference type="Proteomes" id="UP001157125">
    <property type="component" value="Unassembled WGS sequence"/>
</dbReference>
<feature type="compositionally biased region" description="Basic and acidic residues" evidence="1">
    <location>
        <begin position="66"/>
        <end position="76"/>
    </location>
</feature>
<proteinExistence type="predicted"/>
<protein>
    <submittedName>
        <fullName evidence="2">Uncharacterized protein</fullName>
    </submittedName>
</protein>
<gene>
    <name evidence="2" type="ORF">GCM10025876_09630</name>
</gene>
<sequence>MDVEVSPYEVPSALYRYLLHHLRIVCVISSTMLLRSGRDEDFARRVQMWKEPALRRSGGLPAPSSLRDRADHDASRPSRTHRLAGCLPLRMLGSAAQLIASIGLREAS</sequence>
<dbReference type="EMBL" id="BSUN01000001">
    <property type="protein sequence ID" value="GMA34759.1"/>
    <property type="molecule type" value="Genomic_DNA"/>
</dbReference>
<keyword evidence="3" id="KW-1185">Reference proteome</keyword>
<organism evidence="2 3">
    <name type="scientific">Demequina litorisediminis</name>
    <dbReference type="NCBI Taxonomy" id="1849022"/>
    <lineage>
        <taxon>Bacteria</taxon>
        <taxon>Bacillati</taxon>
        <taxon>Actinomycetota</taxon>
        <taxon>Actinomycetes</taxon>
        <taxon>Micrococcales</taxon>
        <taxon>Demequinaceae</taxon>
        <taxon>Demequina</taxon>
    </lineage>
</organism>
<feature type="region of interest" description="Disordered" evidence="1">
    <location>
        <begin position="54"/>
        <end position="79"/>
    </location>
</feature>
<evidence type="ECO:0000256" key="1">
    <source>
        <dbReference type="SAM" id="MobiDB-lite"/>
    </source>
</evidence>
<evidence type="ECO:0000313" key="2">
    <source>
        <dbReference type="EMBL" id="GMA34759.1"/>
    </source>
</evidence>